<proteinExistence type="predicted"/>
<feature type="domain" description="Reverse transcriptase" evidence="1">
    <location>
        <begin position="423"/>
        <end position="500"/>
    </location>
</feature>
<sequence length="513" mass="59586">MKEKFWVEFDLLMMDIPDSEEIYVGADFNGHVGQRNDRYERVHGGYGFGTRNEEGEMLLEAALAFDLAIANTFFTKRKEHLITCKSGNCNTQVDYFLIRRHKITSVKNCKIIPGESLAPQHRLLVLDSKHYIRKQTSNSKPVPRIKWHMIGNTECGEKFRKQVVDKMIEMKDLSGRTVNECWNEMAECIRNVAKSVFGMSTGKKIKDKETWWWSDDVQKALKEKKKTFKKLQNTDFPDLVTKEKLKTAYKESKRAAKKAVAIARAKAQDALYESLERPEGQKHIYRIAKAREKDGRDFNHIKCVKDSAGRVLTNDEEIRDRWKRYFERLMNEENDWSGELQNVPINTGVVREISMQEVRKAVQDMKNGKSTGPDGIPIEVWKFLKADGCTWLTLFFNKLFQEEAMPDEWCKSSLVPVFKSKGDIQVCDNYRGIKLMSHSMKAWEKVIARRMRDESEVSQNQFGFMPGRSTTDAIFSLRQLCEKYRRASKNVHMVFVDLEKRMIGFPVRFCGGA</sequence>
<dbReference type="InterPro" id="IPR000477">
    <property type="entry name" value="RT_dom"/>
</dbReference>
<dbReference type="EnsemblMetazoa" id="XM_038012208.1">
    <property type="protein sequence ID" value="XP_037868136.1"/>
    <property type="gene ID" value="LOC119628759"/>
</dbReference>
<evidence type="ECO:0000313" key="2">
    <source>
        <dbReference type="EnsemblMetazoa" id="XP_037868136.1"/>
    </source>
</evidence>
<dbReference type="RefSeq" id="XP_037868136.1">
    <property type="nucleotide sequence ID" value="XM_038012208.1"/>
</dbReference>
<organism evidence="2 3">
    <name type="scientific">Bombyx mori</name>
    <name type="common">Silk moth</name>
    <dbReference type="NCBI Taxonomy" id="7091"/>
    <lineage>
        <taxon>Eukaryota</taxon>
        <taxon>Metazoa</taxon>
        <taxon>Ecdysozoa</taxon>
        <taxon>Arthropoda</taxon>
        <taxon>Hexapoda</taxon>
        <taxon>Insecta</taxon>
        <taxon>Pterygota</taxon>
        <taxon>Neoptera</taxon>
        <taxon>Endopterygota</taxon>
        <taxon>Lepidoptera</taxon>
        <taxon>Glossata</taxon>
        <taxon>Ditrysia</taxon>
        <taxon>Bombycoidea</taxon>
        <taxon>Bombycidae</taxon>
        <taxon>Bombycinae</taxon>
        <taxon>Bombyx</taxon>
    </lineage>
</organism>
<dbReference type="PANTHER" id="PTHR19446">
    <property type="entry name" value="REVERSE TRANSCRIPTASES"/>
    <property type="match status" value="1"/>
</dbReference>
<dbReference type="InterPro" id="IPR036691">
    <property type="entry name" value="Endo/exonu/phosph_ase_sf"/>
</dbReference>
<keyword evidence="3" id="KW-1185">Reference proteome</keyword>
<dbReference type="SUPFAM" id="SSF56672">
    <property type="entry name" value="DNA/RNA polymerases"/>
    <property type="match status" value="1"/>
</dbReference>
<name>A0A8R2QYR1_BOMMO</name>
<reference evidence="3" key="1">
    <citation type="journal article" date="2008" name="Insect Biochem. Mol. Biol.">
        <title>The genome of a lepidopteran model insect, the silkworm Bombyx mori.</title>
        <authorList>
            <consortium name="International Silkworm Genome Consortium"/>
        </authorList>
    </citation>
    <scope>NUCLEOTIDE SEQUENCE [LARGE SCALE GENOMIC DNA]</scope>
    <source>
        <strain evidence="3">p50T</strain>
    </source>
</reference>
<dbReference type="Gene3D" id="3.60.10.10">
    <property type="entry name" value="Endonuclease/exonuclease/phosphatase"/>
    <property type="match status" value="1"/>
</dbReference>
<dbReference type="GO" id="GO:0071897">
    <property type="term" value="P:DNA biosynthetic process"/>
    <property type="evidence" value="ECO:0007669"/>
    <property type="project" value="UniProtKB-ARBA"/>
</dbReference>
<dbReference type="InterPro" id="IPR043502">
    <property type="entry name" value="DNA/RNA_pol_sf"/>
</dbReference>
<accession>A0A8R2QYR1</accession>
<reference evidence="2" key="2">
    <citation type="submission" date="2022-06" db="UniProtKB">
        <authorList>
            <consortium name="EnsemblMetazoa"/>
        </authorList>
    </citation>
    <scope>IDENTIFICATION</scope>
    <source>
        <strain evidence="2">p50T (Dazao)</strain>
    </source>
</reference>
<evidence type="ECO:0000259" key="1">
    <source>
        <dbReference type="Pfam" id="PF00078"/>
    </source>
</evidence>
<dbReference type="KEGG" id="bmor:119628759"/>
<protein>
    <recommendedName>
        <fullName evidence="1">Reverse transcriptase domain-containing protein</fullName>
    </recommendedName>
</protein>
<evidence type="ECO:0000313" key="3">
    <source>
        <dbReference type="Proteomes" id="UP000005204"/>
    </source>
</evidence>
<dbReference type="AlphaFoldDB" id="A0A8R2QYR1"/>
<dbReference type="Pfam" id="PF00078">
    <property type="entry name" value="RVT_1"/>
    <property type="match status" value="1"/>
</dbReference>
<dbReference type="Proteomes" id="UP000005204">
    <property type="component" value="Unassembled WGS sequence"/>
</dbReference>
<dbReference type="GeneID" id="119628759"/>